<sequence length="218" mass="24381">MKGDRAAALRRAWSAWRQRWKRRKLLWRCLRAGRALMPMADRTAAIRPGDILAFATVRNEMLRLPQFLDHYRQLGVRMSRHGGRWSRGTHGADHIQDASVRQSVGVTSRLEPGDHAVAQLIILEQLGPPSAATGEVLGIHVPVTSRHRHFVVVPEVAPDLAMDSGAMSAELDGDLRHADLALQHGLDNATLRKGHVRCQREVPRTARSQQIMACRISK</sequence>
<proteinExistence type="predicted"/>
<reference evidence="1" key="1">
    <citation type="submission" date="2022-12" db="EMBL/GenBank/DDBJ databases">
        <title>Paracoccus sp. EF6 isolated from a lake water.</title>
        <authorList>
            <person name="Liu H."/>
        </authorList>
    </citation>
    <scope>NUCLEOTIDE SEQUENCE</scope>
    <source>
        <strain evidence="1">EF6</strain>
    </source>
</reference>
<comment type="caution">
    <text evidence="1">The sequence shown here is derived from an EMBL/GenBank/DDBJ whole genome shotgun (WGS) entry which is preliminary data.</text>
</comment>
<gene>
    <name evidence="1" type="ORF">OU682_12155</name>
</gene>
<name>A0ABT4J5G9_9RHOB</name>
<dbReference type="EMBL" id="JAPTYD010000016">
    <property type="protein sequence ID" value="MCZ0962373.1"/>
    <property type="molecule type" value="Genomic_DNA"/>
</dbReference>
<protein>
    <submittedName>
        <fullName evidence="1">Uncharacterized protein</fullName>
    </submittedName>
</protein>
<evidence type="ECO:0000313" key="1">
    <source>
        <dbReference type="EMBL" id="MCZ0962373.1"/>
    </source>
</evidence>
<dbReference type="Proteomes" id="UP001149822">
    <property type="component" value="Unassembled WGS sequence"/>
</dbReference>
<keyword evidence="2" id="KW-1185">Reference proteome</keyword>
<accession>A0ABT4J5G9</accession>
<evidence type="ECO:0000313" key="2">
    <source>
        <dbReference type="Proteomes" id="UP001149822"/>
    </source>
</evidence>
<organism evidence="1 2">
    <name type="scientific">Paracoccus benzoatiresistens</name>
    <dbReference type="NCBI Taxonomy" id="2997341"/>
    <lineage>
        <taxon>Bacteria</taxon>
        <taxon>Pseudomonadati</taxon>
        <taxon>Pseudomonadota</taxon>
        <taxon>Alphaproteobacteria</taxon>
        <taxon>Rhodobacterales</taxon>
        <taxon>Paracoccaceae</taxon>
        <taxon>Paracoccus</taxon>
    </lineage>
</organism>
<dbReference type="RefSeq" id="WP_268942396.1">
    <property type="nucleotide sequence ID" value="NZ_JAPTYD010000016.1"/>
</dbReference>